<dbReference type="EMBL" id="JAIFOC010000119">
    <property type="protein sequence ID" value="MBX4223479.1"/>
    <property type="molecule type" value="Genomic_DNA"/>
</dbReference>
<name>A0A133CGB0_ENTFC</name>
<evidence type="ECO:0000313" key="12">
    <source>
        <dbReference type="Proteomes" id="UP000469871"/>
    </source>
</evidence>
<dbReference type="Proteomes" id="UP000070452">
    <property type="component" value="Unassembled WGS sequence"/>
</dbReference>
<evidence type="ECO:0000313" key="4">
    <source>
        <dbReference type="EMBL" id="MBX4223479.1"/>
    </source>
</evidence>
<reference evidence="3 9" key="1">
    <citation type="submission" date="2016-01" db="EMBL/GenBank/DDBJ databases">
        <title>Molecular Mechanisms for transfer of large genomic segments between Enterococcus faecium strains.</title>
        <authorList>
            <person name="Garcia-Solache M.A."/>
            <person name="Lebreton F."/>
            <person name="Mclaughlin R.E."/>
            <person name="Whiteaker J.D."/>
            <person name="Gilmore M.S."/>
            <person name="Rice L.B."/>
        </authorList>
    </citation>
    <scope>NUCLEOTIDE SEQUENCE [LARGE SCALE GENOMIC DNA]</scope>
    <source>
        <strain evidence="3 9">D344RRF x C68</strain>
    </source>
</reference>
<keyword evidence="1" id="KW-0812">Transmembrane</keyword>
<reference evidence="5" key="6">
    <citation type="submission" date="2022-05" db="EMBL/GenBank/DDBJ databases">
        <title>Draft genome sequences of Clostridium perfringens strains isolated from Peru.</title>
        <authorList>
            <person name="Hurtado R."/>
            <person name="Lima L."/>
            <person name="Sousa T."/>
            <person name="Jaiswal A.K."/>
            <person name="Tiwari S."/>
            <person name="Maturrano L."/>
            <person name="Brenig B."/>
            <person name="Azevedo V."/>
        </authorList>
    </citation>
    <scope>NUCLEOTIDE SEQUENCE</scope>
    <source>
        <strain evidence="5">CP4</strain>
    </source>
</reference>
<dbReference type="Proteomes" id="UP000469871">
    <property type="component" value="Unassembled WGS sequence"/>
</dbReference>
<dbReference type="RefSeq" id="WP_002321681.1">
    <property type="nucleotide sequence ID" value="NZ_AP022341.1"/>
</dbReference>
<reference evidence="8 11" key="3">
    <citation type="submission" date="2018-05" db="EMBL/GenBank/DDBJ databases">
        <title>Vancomycin-resistant Enterococcus faecium strain from Chelyabinsk, Russia.</title>
        <authorList>
            <person name="Gostev V."/>
            <person name="Goncharov A."/>
            <person name="Kolodzhieva V."/>
            <person name="Suvorov A."/>
            <person name="Sidorenko S."/>
            <person name="Zueva L."/>
        </authorList>
    </citation>
    <scope>NUCLEOTIDE SEQUENCE [LARGE SCALE GENOMIC DNA]</scope>
    <source>
        <strain evidence="8 11">20</strain>
    </source>
</reference>
<dbReference type="Proteomes" id="UP001141166">
    <property type="component" value="Unassembled WGS sequence"/>
</dbReference>
<evidence type="ECO:0000313" key="3">
    <source>
        <dbReference type="EMBL" id="KWX19146.1"/>
    </source>
</evidence>
<sequence>MLGVIILPFIAILFDLVAAAAYFLQLNYQTSGILFIGMIFQGVITLLLLVMMLSYKGKRYARIQTKVFVKYVSIRYGIIILSFLVNAIVLFLYVLNYLDINPLIFSR</sequence>
<evidence type="ECO:0000313" key="2">
    <source>
        <dbReference type="EMBL" id="KAB7578251.1"/>
    </source>
</evidence>
<dbReference type="EMBL" id="QHGU01000068">
    <property type="protein sequence ID" value="PZM55039.1"/>
    <property type="molecule type" value="Genomic_DNA"/>
</dbReference>
<organism evidence="8 11">
    <name type="scientific">Enterococcus faecium</name>
    <name type="common">Streptococcus faecium</name>
    <dbReference type="NCBI Taxonomy" id="1352"/>
    <lineage>
        <taxon>Bacteria</taxon>
        <taxon>Bacillati</taxon>
        <taxon>Bacillota</taxon>
        <taxon>Bacilli</taxon>
        <taxon>Lactobacillales</taxon>
        <taxon>Enterococcaceae</taxon>
        <taxon>Enterococcus</taxon>
    </lineage>
</organism>
<dbReference type="PATRIC" id="fig|1352.655.peg.1432"/>
<reference evidence="6" key="7">
    <citation type="submission" date="2023-03" db="EMBL/GenBank/DDBJ databases">
        <authorList>
            <person name="Shen W."/>
            <person name="Cai J."/>
        </authorList>
    </citation>
    <scope>NUCLEOTIDE SEQUENCE</scope>
    <source>
        <strain evidence="6">B1010-2</strain>
    </source>
</reference>
<dbReference type="Proteomes" id="UP000249070">
    <property type="component" value="Unassembled WGS sequence"/>
</dbReference>
<dbReference type="Proteomes" id="UP000191171">
    <property type="component" value="Unassembled WGS sequence"/>
</dbReference>
<proteinExistence type="predicted"/>
<evidence type="ECO:0000313" key="5">
    <source>
        <dbReference type="EMBL" id="MDC4248222.1"/>
    </source>
</evidence>
<feature type="transmembrane region" description="Helical" evidence="1">
    <location>
        <begin position="35"/>
        <end position="55"/>
    </location>
</feature>
<evidence type="ECO:0000313" key="7">
    <source>
        <dbReference type="EMBL" id="OOL82461.1"/>
    </source>
</evidence>
<accession>A0A133CGB0</accession>
<gene>
    <name evidence="3" type="ORF">AWT83_11945</name>
    <name evidence="7" type="ORF">B1P95_09215</name>
    <name evidence="8" type="ORF">DKP91_11580</name>
    <name evidence="2" type="ORF">GBM73_02205</name>
    <name evidence="4" type="ORF">KYX88_11850</name>
    <name evidence="5" type="ORF">M3X98_09170</name>
    <name evidence="6" type="ORF">P6Z85_06075</name>
</gene>
<keyword evidence="1" id="KW-0472">Membrane</keyword>
<dbReference type="Proteomes" id="UP001260956">
    <property type="component" value="Unassembled WGS sequence"/>
</dbReference>
<protein>
    <recommendedName>
        <fullName evidence="13">Integral membrane protein</fullName>
    </recommendedName>
</protein>
<evidence type="ECO:0000313" key="10">
    <source>
        <dbReference type="Proteomes" id="UP000191171"/>
    </source>
</evidence>
<reference evidence="4" key="5">
    <citation type="journal article" date="2022" name="J. Anim. Sci.">
        <title>Whole genome sequence analyses-based assessment of virulence potential and antimicrobial susceptibilities and resistance of Enterococcus faecium strains isolated from commercial swine and cattle probiotic products.</title>
        <authorList>
            <person name="Shridhar P.B."/>
            <person name="Amachawadi R.G."/>
            <person name="Tokach M."/>
            <person name="Patel I."/>
            <person name="Gangiredla J."/>
            <person name="Mammel M."/>
            <person name="Nagaraja T.G."/>
        </authorList>
    </citation>
    <scope>NUCLEOTIDE SEQUENCE</scope>
    <source>
        <strain evidence="4">EF215</strain>
    </source>
</reference>
<dbReference type="EMBL" id="MVGJ01000047">
    <property type="protein sequence ID" value="OOL82461.1"/>
    <property type="molecule type" value="Genomic_DNA"/>
</dbReference>
<evidence type="ECO:0000313" key="6">
    <source>
        <dbReference type="EMBL" id="MDT2369725.1"/>
    </source>
</evidence>
<reference evidence="2 12" key="4">
    <citation type="submission" date="2019-10" db="EMBL/GenBank/DDBJ databases">
        <title>Evolutionary dynamics of vancomycin-resistant Enterococcus faecium during gastrointestinal tract colonization and bloodstream infection in immunocompromised pediatric patients.</title>
        <authorList>
            <person name="Chilambi G.S."/>
            <person name="Nordstrom H.R."/>
            <person name="Evans D.R."/>
            <person name="Ferrolino J."/>
            <person name="Hayden R.T."/>
            <person name="Maron G.M."/>
            <person name="Vo A.N."/>
            <person name="Gilmore M.S."/>
            <person name="Wolf J."/>
            <person name="Rosch J.W."/>
            <person name="Van Tyne D."/>
        </authorList>
    </citation>
    <scope>NUCLEOTIDE SEQUENCE [LARGE SCALE GENOMIC DNA]</scope>
    <source>
        <strain evidence="2 12">VRECG27</strain>
    </source>
</reference>
<evidence type="ECO:0000256" key="1">
    <source>
        <dbReference type="SAM" id="Phobius"/>
    </source>
</evidence>
<dbReference type="EMBL" id="LRHK01000001">
    <property type="protein sequence ID" value="KWX19146.1"/>
    <property type="molecule type" value="Genomic_DNA"/>
</dbReference>
<dbReference type="GeneID" id="66454404"/>
<dbReference type="EMBL" id="JAMWMK010000013">
    <property type="protein sequence ID" value="MDC4248222.1"/>
    <property type="molecule type" value="Genomic_DNA"/>
</dbReference>
<evidence type="ECO:0000313" key="8">
    <source>
        <dbReference type="EMBL" id="PZM55039.1"/>
    </source>
</evidence>
<feature type="transmembrane region" description="Helical" evidence="1">
    <location>
        <begin position="76"/>
        <end position="98"/>
    </location>
</feature>
<evidence type="ECO:0000313" key="9">
    <source>
        <dbReference type="Proteomes" id="UP000070452"/>
    </source>
</evidence>
<evidence type="ECO:0000313" key="11">
    <source>
        <dbReference type="Proteomes" id="UP000249070"/>
    </source>
</evidence>
<dbReference type="AlphaFoldDB" id="A0A133CGB0"/>
<comment type="caution">
    <text evidence="8">The sequence shown here is derived from an EMBL/GenBank/DDBJ whole genome shotgun (WGS) entry which is preliminary data.</text>
</comment>
<evidence type="ECO:0008006" key="13">
    <source>
        <dbReference type="Google" id="ProtNLM"/>
    </source>
</evidence>
<keyword evidence="1" id="KW-1133">Transmembrane helix</keyword>
<reference evidence="7 10" key="2">
    <citation type="submission" date="2017-02" db="EMBL/GenBank/DDBJ databases">
        <title>Clonality and virulence of isolates of VRE in Hematopoietic Stem Cell Transplanted (HSCT) patients.</title>
        <authorList>
            <person name="Marchi A.P."/>
            <person name="Martins R.C."/>
            <person name="Marie S.K."/>
            <person name="Levin A.S."/>
            <person name="Costa S.F."/>
        </authorList>
    </citation>
    <scope>NUCLEOTIDE SEQUENCE [LARGE SCALE GENOMIC DNA]</scope>
    <source>
        <strain evidence="7 10">LIM1759</strain>
    </source>
</reference>
<dbReference type="Proteomes" id="UP001139644">
    <property type="component" value="Unassembled WGS sequence"/>
</dbReference>
<dbReference type="EMBL" id="JARPTX010000015">
    <property type="protein sequence ID" value="MDT2369725.1"/>
    <property type="molecule type" value="Genomic_DNA"/>
</dbReference>
<dbReference type="EMBL" id="WEFP01000001">
    <property type="protein sequence ID" value="KAB7578251.1"/>
    <property type="molecule type" value="Genomic_DNA"/>
</dbReference>